<reference evidence="3" key="1">
    <citation type="submission" date="2020-12" db="EMBL/GenBank/DDBJ databases">
        <title>Metabolic potential, ecology and presence of endohyphal bacteria is reflected in genomic diversity of Mucoromycotina.</title>
        <authorList>
            <person name="Muszewska A."/>
            <person name="Okrasinska A."/>
            <person name="Steczkiewicz K."/>
            <person name="Drgas O."/>
            <person name="Orlowska M."/>
            <person name="Perlinska-Lenart U."/>
            <person name="Aleksandrzak-Piekarczyk T."/>
            <person name="Szatraj K."/>
            <person name="Zielenkiewicz U."/>
            <person name="Pilsyk S."/>
            <person name="Malc E."/>
            <person name="Mieczkowski P."/>
            <person name="Kruszewska J.S."/>
            <person name="Biernat P."/>
            <person name="Pawlowska J."/>
        </authorList>
    </citation>
    <scope>NUCLEOTIDE SEQUENCE</scope>
    <source>
        <strain evidence="3">CBS 226.32</strain>
    </source>
</reference>
<dbReference type="PANTHER" id="PTHR43272:SF33">
    <property type="entry name" value="AMP-BINDING DOMAIN-CONTAINING PROTEIN-RELATED"/>
    <property type="match status" value="1"/>
</dbReference>
<dbReference type="GO" id="GO:0004467">
    <property type="term" value="F:long-chain fatty acid-CoA ligase activity"/>
    <property type="evidence" value="ECO:0007669"/>
    <property type="project" value="TreeGrafter"/>
</dbReference>
<keyword evidence="1" id="KW-0547">Nucleotide-binding</keyword>
<gene>
    <name evidence="3" type="ORF">INT46_010591</name>
</gene>
<dbReference type="GO" id="GO:0016020">
    <property type="term" value="C:membrane"/>
    <property type="evidence" value="ECO:0007669"/>
    <property type="project" value="TreeGrafter"/>
</dbReference>
<dbReference type="GO" id="GO:0005783">
    <property type="term" value="C:endoplasmic reticulum"/>
    <property type="evidence" value="ECO:0007669"/>
    <property type="project" value="TreeGrafter"/>
</dbReference>
<evidence type="ECO:0000256" key="2">
    <source>
        <dbReference type="ARBA" id="ARBA00022840"/>
    </source>
</evidence>
<evidence type="ECO:0000256" key="1">
    <source>
        <dbReference type="ARBA" id="ARBA00022741"/>
    </source>
</evidence>
<name>A0A8H7QIF9_9FUNG</name>
<dbReference type="PANTHER" id="PTHR43272">
    <property type="entry name" value="LONG-CHAIN-FATTY-ACID--COA LIGASE"/>
    <property type="match status" value="1"/>
</dbReference>
<dbReference type="AlphaFoldDB" id="A0A8H7QIF9"/>
<dbReference type="Gene3D" id="2.30.38.10">
    <property type="entry name" value="Luciferase, Domain 3"/>
    <property type="match status" value="1"/>
</dbReference>
<dbReference type="OrthoDB" id="1700726at2759"/>
<comment type="caution">
    <text evidence="3">The sequence shown here is derived from an EMBL/GenBank/DDBJ whole genome shotgun (WGS) entry which is preliminary data.</text>
</comment>
<dbReference type="EMBL" id="JAEPRC010000703">
    <property type="protein sequence ID" value="KAG2192700.1"/>
    <property type="molecule type" value="Genomic_DNA"/>
</dbReference>
<keyword evidence="4" id="KW-1185">Reference proteome</keyword>
<accession>A0A8H7QIF9</accession>
<proteinExistence type="predicted"/>
<sequence length="85" mass="9488">MRIISDDNTFGVVDVPFPCSEIKLVGVAEMEYHATDKPYPRGEICIHGNLFIYEFYKLSENTAKAIGQDGRLHTGDVGLFTLGHQ</sequence>
<dbReference type="Proteomes" id="UP000650833">
    <property type="component" value="Unassembled WGS sequence"/>
</dbReference>
<evidence type="ECO:0000313" key="3">
    <source>
        <dbReference type="EMBL" id="KAG2192700.1"/>
    </source>
</evidence>
<evidence type="ECO:0000313" key="4">
    <source>
        <dbReference type="Proteomes" id="UP000650833"/>
    </source>
</evidence>
<keyword evidence="2" id="KW-0067">ATP-binding</keyword>
<dbReference type="SUPFAM" id="SSF56801">
    <property type="entry name" value="Acetyl-CoA synthetase-like"/>
    <property type="match status" value="1"/>
</dbReference>
<dbReference type="GO" id="GO:0005524">
    <property type="term" value="F:ATP binding"/>
    <property type="evidence" value="ECO:0007669"/>
    <property type="project" value="UniProtKB-KW"/>
</dbReference>
<protein>
    <submittedName>
        <fullName evidence="3">Uncharacterized protein</fullName>
    </submittedName>
</protein>
<organism evidence="3 4">
    <name type="scientific">Mucor plumbeus</name>
    <dbReference type="NCBI Taxonomy" id="97098"/>
    <lineage>
        <taxon>Eukaryota</taxon>
        <taxon>Fungi</taxon>
        <taxon>Fungi incertae sedis</taxon>
        <taxon>Mucoromycota</taxon>
        <taxon>Mucoromycotina</taxon>
        <taxon>Mucoromycetes</taxon>
        <taxon>Mucorales</taxon>
        <taxon>Mucorineae</taxon>
        <taxon>Mucoraceae</taxon>
        <taxon>Mucor</taxon>
    </lineage>
</organism>